<evidence type="ECO:0000256" key="1">
    <source>
        <dbReference type="ARBA" id="ARBA00001924"/>
    </source>
</evidence>
<dbReference type="SUPFAM" id="SSF81296">
    <property type="entry name" value="E set domains"/>
    <property type="match status" value="1"/>
</dbReference>
<evidence type="ECO:0000256" key="14">
    <source>
        <dbReference type="ARBA" id="ARBA00022857"/>
    </source>
</evidence>
<dbReference type="EC" id="1.7.1.3" evidence="7"/>
<dbReference type="InterPro" id="IPR017927">
    <property type="entry name" value="FAD-bd_FR_type"/>
</dbReference>
<dbReference type="InterPro" id="IPR000572">
    <property type="entry name" value="OxRdtase_Mopterin-bd_dom"/>
</dbReference>
<dbReference type="Pfam" id="PF00174">
    <property type="entry name" value="Oxidored_molyb"/>
    <property type="match status" value="1"/>
</dbReference>
<dbReference type="PANTHER" id="PTHR19372:SF7">
    <property type="entry name" value="SULFITE OXIDASE, MITOCHONDRIAL"/>
    <property type="match status" value="1"/>
</dbReference>
<dbReference type="SMART" id="SM01117">
    <property type="entry name" value="Cyt-b5"/>
    <property type="match status" value="1"/>
</dbReference>
<evidence type="ECO:0000313" key="24">
    <source>
        <dbReference type="Proteomes" id="UP000245946"/>
    </source>
</evidence>
<dbReference type="GO" id="GO:0050464">
    <property type="term" value="F:nitrate reductase (NADPH) activity"/>
    <property type="evidence" value="ECO:0007669"/>
    <property type="project" value="UniProtKB-EC"/>
</dbReference>
<dbReference type="PROSITE" id="PS00559">
    <property type="entry name" value="MOLYBDOPTERIN_EUK"/>
    <property type="match status" value="1"/>
</dbReference>
<dbReference type="EMBL" id="KZ819286">
    <property type="protein sequence ID" value="PWO00153.1"/>
    <property type="molecule type" value="Genomic_DNA"/>
</dbReference>
<comment type="cofactor">
    <cofactor evidence="1">
        <name>Mo-molybdopterin</name>
        <dbReference type="ChEBI" id="CHEBI:71302"/>
    </cofactor>
</comment>
<dbReference type="InterPro" id="IPR036400">
    <property type="entry name" value="Cyt_B5-like_heme/steroid_sf"/>
</dbReference>
<dbReference type="InterPro" id="IPR036374">
    <property type="entry name" value="OxRdtase_Mopterin-bd_sf"/>
</dbReference>
<evidence type="ECO:0000256" key="3">
    <source>
        <dbReference type="ARBA" id="ARBA00001974"/>
    </source>
</evidence>
<keyword evidence="14" id="KW-0521">NADP</keyword>
<evidence type="ECO:0000256" key="5">
    <source>
        <dbReference type="ARBA" id="ARBA00006253"/>
    </source>
</evidence>
<keyword evidence="20" id="KW-1133">Transmembrane helix</keyword>
<sequence length="983" mass="107883">MHRRRSSPLRLGCSPANGRCVPNSQALGGRGGSGGGAGRREAAALPSSSVSRPSHPDTSTAAMSISTRPASVASSSSSRSLVDTGATTPEHAEGSAKPSPPSSASSLDSEYGALLPRVPKSDDVKPLAIDAGTPDAWIPRDERLIRLTGKHPLNTEPPLIEILKTGFLTPQSLMYVRSHGAVPHVSEGAAKDWKLRVHGLVEREVSLTIDELKEKFETVTLPITMVCAGNRRKEQNMVTKGLGFNWGAAGVCTGLYTGIYLADLLEYCRPIKPLGAFPYDRDVPGRARHVIFEGIDELPKGKYGTSQRLQWARDRSKGMLICWGINGEPLSPDHGFPLRLVVPGQIGGRMVKWLDRIEVSASESQHYLHFWDNKVLPTQVTADQAREEEHWWKDPKYIINDLNVNAAAFAPDHNETLAIAGPSAVRTYKLGGYAYTGGGKRITRVEISLDDGRSWREAVLDLPEDKYREHPIRNHPFYGTLDLSESEMSFAWCFWELEVDVAQLAESSVISVRATDEGLASMPRDMYWNATSMMNNWWFRVAVHRDGDMLRFEHPTLAGTAAGGWMERMNEEGEDPRYPVFEKTEKTEAAPKPKKEKIDVTALMTDPEKLATVVTRAQVAEHANETAPWFVVDGHVYDGTAFLEGHPGGSESITLVAGEDASEDFMAIHSMDAKKQMRAYHVGKLEAGGLAAQAEESEAELHDPARPFLRVKTWKRSLLGRRTKLSHDAAIYHFALDAPEQEVGLPIGQHVYLRLREADGKVVGEGEGTLIQRAYTPFSGNETKGELQILIKTYFPAKDGSRAGGKFTMLLESLRPGQDYVEMKGPLGHLQYRPGGVIALHGEERRVKRVAMIAGGSGITPIWSTLKGLLEDADATHVQIGIIDANRTESDILARTQLDEILASNAQRNVKLWHVLSGETQPEWSMGRGRITRDLLATHLPAPPSGADDDEALALICGPPPMEEVVVAALKELGWPESSIVQF</sequence>
<dbReference type="RefSeq" id="XP_025600431.1">
    <property type="nucleotide sequence ID" value="XM_025741698.1"/>
</dbReference>
<dbReference type="SUPFAM" id="SSF63380">
    <property type="entry name" value="Riboflavin synthase domain-like"/>
    <property type="match status" value="1"/>
</dbReference>
<dbReference type="InterPro" id="IPR018506">
    <property type="entry name" value="Cyt_B5_heme-BS"/>
</dbReference>
<dbReference type="InterPro" id="IPR014756">
    <property type="entry name" value="Ig_E-set"/>
</dbReference>
<dbReference type="GO" id="GO:0008482">
    <property type="term" value="F:sulfite oxidase activity"/>
    <property type="evidence" value="ECO:0007669"/>
    <property type="project" value="TreeGrafter"/>
</dbReference>
<comment type="cofactor">
    <cofactor evidence="3">
        <name>FAD</name>
        <dbReference type="ChEBI" id="CHEBI:57692"/>
    </cofactor>
</comment>
<dbReference type="PROSITE" id="PS50255">
    <property type="entry name" value="CYTOCHROME_B5_2"/>
    <property type="match status" value="1"/>
</dbReference>
<dbReference type="FunFam" id="3.90.420.10:FF:000005">
    <property type="entry name" value="Nitrate reductase"/>
    <property type="match status" value="1"/>
</dbReference>
<comment type="similarity">
    <text evidence="5">Belongs to the nitrate reductase family.</text>
</comment>
<dbReference type="InterPro" id="IPR008335">
    <property type="entry name" value="Mopterin_OxRdtase_euk"/>
</dbReference>
<evidence type="ECO:0000256" key="2">
    <source>
        <dbReference type="ARBA" id="ARBA00001971"/>
    </source>
</evidence>
<dbReference type="GO" id="GO:0020037">
    <property type="term" value="F:heme binding"/>
    <property type="evidence" value="ECO:0007669"/>
    <property type="project" value="InterPro"/>
</dbReference>
<dbReference type="Gene3D" id="3.90.420.10">
    <property type="entry name" value="Oxidoreductase, molybdopterin-binding domain"/>
    <property type="match status" value="1"/>
</dbReference>
<dbReference type="PROSITE" id="PS00191">
    <property type="entry name" value="CYTOCHROME_B5_1"/>
    <property type="match status" value="1"/>
</dbReference>
<comment type="subunit">
    <text evidence="6">Homodimer.</text>
</comment>
<accession>A0A316ZGU6</accession>
<evidence type="ECO:0000256" key="12">
    <source>
        <dbReference type="ARBA" id="ARBA00022723"/>
    </source>
</evidence>
<evidence type="ECO:0000256" key="9">
    <source>
        <dbReference type="ARBA" id="ARBA00022505"/>
    </source>
</evidence>
<keyword evidence="12" id="KW-0479">Metal-binding</keyword>
<keyword evidence="13" id="KW-0274">FAD</keyword>
<comment type="cofactor">
    <cofactor evidence="2">
        <name>heme</name>
        <dbReference type="ChEBI" id="CHEBI:30413"/>
    </cofactor>
</comment>
<dbReference type="PROSITE" id="PS51384">
    <property type="entry name" value="FAD_FR"/>
    <property type="match status" value="1"/>
</dbReference>
<dbReference type="PRINTS" id="PR00363">
    <property type="entry name" value="CYTOCHROMEB5"/>
</dbReference>
<dbReference type="InterPro" id="IPR001433">
    <property type="entry name" value="OxRdtase_FAD/NAD-bd"/>
</dbReference>
<evidence type="ECO:0000256" key="11">
    <source>
        <dbReference type="ARBA" id="ARBA00022630"/>
    </source>
</evidence>
<dbReference type="InterPro" id="IPR001199">
    <property type="entry name" value="Cyt_B5-like_heme/steroid-bd"/>
</dbReference>
<evidence type="ECO:0000256" key="7">
    <source>
        <dbReference type="ARBA" id="ARBA00012673"/>
    </source>
</evidence>
<dbReference type="InterPro" id="IPR008333">
    <property type="entry name" value="Cbr1-like_FAD-bd_dom"/>
</dbReference>
<evidence type="ECO:0000256" key="16">
    <source>
        <dbReference type="ARBA" id="ARBA00023004"/>
    </source>
</evidence>
<keyword evidence="17" id="KW-0534">Nitrate assimilation</keyword>
<reference evidence="23 24" key="1">
    <citation type="journal article" date="2018" name="Mol. Biol. Evol.">
        <title>Broad Genomic Sampling Reveals a Smut Pathogenic Ancestry of the Fungal Clade Ustilaginomycotina.</title>
        <authorList>
            <person name="Kijpornyongpan T."/>
            <person name="Mondo S.J."/>
            <person name="Barry K."/>
            <person name="Sandor L."/>
            <person name="Lee J."/>
            <person name="Lipzen A."/>
            <person name="Pangilinan J."/>
            <person name="LaButti K."/>
            <person name="Hainaut M."/>
            <person name="Henrissat B."/>
            <person name="Grigoriev I.V."/>
            <person name="Spatafora J.W."/>
            <person name="Aime M.C."/>
        </authorList>
    </citation>
    <scope>NUCLEOTIDE SEQUENCE [LARGE SCALE GENOMIC DNA]</scope>
    <source>
        <strain evidence="23 24">MCA 4186</strain>
    </source>
</reference>
<evidence type="ECO:0000256" key="6">
    <source>
        <dbReference type="ARBA" id="ARBA00011738"/>
    </source>
</evidence>
<dbReference type="SUPFAM" id="SSF55856">
    <property type="entry name" value="Cytochrome b5-like heme/steroid binding domain"/>
    <property type="match status" value="1"/>
</dbReference>
<dbReference type="PRINTS" id="PR00407">
    <property type="entry name" value="EUMOPTERIN"/>
</dbReference>
<dbReference type="SUPFAM" id="SSF56524">
    <property type="entry name" value="Oxidoreductase molybdopterin-binding domain"/>
    <property type="match status" value="1"/>
</dbReference>
<gene>
    <name evidence="23" type="ORF">FA09DRAFT_328255</name>
</gene>
<dbReference type="Pfam" id="PF00970">
    <property type="entry name" value="FAD_binding_6"/>
    <property type="match status" value="1"/>
</dbReference>
<keyword evidence="11" id="KW-0285">Flavoprotein</keyword>
<dbReference type="Gene3D" id="3.40.50.80">
    <property type="entry name" value="Nucleotide-binding domain of ferredoxin-NADP reductase (FNR) module"/>
    <property type="match status" value="1"/>
</dbReference>
<dbReference type="Pfam" id="PF03404">
    <property type="entry name" value="Mo-co_dimer"/>
    <property type="match status" value="1"/>
</dbReference>
<dbReference type="SUPFAM" id="SSF52343">
    <property type="entry name" value="Ferredoxin reductase-like, C-terminal NADP-linked domain"/>
    <property type="match status" value="1"/>
</dbReference>
<dbReference type="Gene3D" id="2.60.40.650">
    <property type="match status" value="1"/>
</dbReference>
<feature type="compositionally biased region" description="Polar residues" evidence="19">
    <location>
        <begin position="46"/>
        <end position="63"/>
    </location>
</feature>
<feature type="transmembrane region" description="Helical" evidence="20">
    <location>
        <begin position="242"/>
        <end position="262"/>
    </location>
</feature>
<keyword evidence="10" id="KW-0349">Heme</keyword>
<organism evidence="23 24">
    <name type="scientific">Tilletiopsis washingtonensis</name>
    <dbReference type="NCBI Taxonomy" id="58919"/>
    <lineage>
        <taxon>Eukaryota</taxon>
        <taxon>Fungi</taxon>
        <taxon>Dikarya</taxon>
        <taxon>Basidiomycota</taxon>
        <taxon>Ustilaginomycotina</taxon>
        <taxon>Exobasidiomycetes</taxon>
        <taxon>Entylomatales</taxon>
        <taxon>Entylomatales incertae sedis</taxon>
        <taxon>Tilletiopsis</taxon>
    </lineage>
</organism>
<dbReference type="PANTHER" id="PTHR19372">
    <property type="entry name" value="SULFITE REDUCTASE"/>
    <property type="match status" value="1"/>
</dbReference>
<keyword evidence="15" id="KW-0560">Oxidoreductase</keyword>
<evidence type="ECO:0000256" key="13">
    <source>
        <dbReference type="ARBA" id="ARBA00022827"/>
    </source>
</evidence>
<feature type="region of interest" description="Disordered" evidence="19">
    <location>
        <begin position="1"/>
        <end position="109"/>
    </location>
</feature>
<dbReference type="Gene3D" id="2.40.30.10">
    <property type="entry name" value="Translation factors"/>
    <property type="match status" value="1"/>
</dbReference>
<keyword evidence="24" id="KW-1185">Reference proteome</keyword>
<feature type="compositionally biased region" description="Low complexity" evidence="19">
    <location>
        <begin position="64"/>
        <end position="80"/>
    </location>
</feature>
<dbReference type="GeneID" id="37269242"/>
<dbReference type="GO" id="GO:0030151">
    <property type="term" value="F:molybdenum ion binding"/>
    <property type="evidence" value="ECO:0007669"/>
    <property type="project" value="InterPro"/>
</dbReference>
<proteinExistence type="inferred from homology"/>
<dbReference type="AlphaFoldDB" id="A0A316ZGU6"/>
<evidence type="ECO:0000259" key="21">
    <source>
        <dbReference type="PROSITE" id="PS50255"/>
    </source>
</evidence>
<dbReference type="PRINTS" id="PR00406">
    <property type="entry name" value="CYTB5RDTASE"/>
</dbReference>
<keyword evidence="20" id="KW-0472">Membrane</keyword>
<feature type="domain" description="FAD-binding FR-type" evidence="22">
    <location>
        <begin position="712"/>
        <end position="833"/>
    </location>
</feature>
<comment type="function">
    <text evidence="4">Nitrate reductase is a key enzyme involved in the first step of nitrate assimilation in plants, fungi and bacteria.</text>
</comment>
<evidence type="ECO:0000259" key="22">
    <source>
        <dbReference type="PROSITE" id="PS51384"/>
    </source>
</evidence>
<dbReference type="InterPro" id="IPR005066">
    <property type="entry name" value="MoCF_OxRdtse_dimer"/>
</dbReference>
<evidence type="ECO:0000256" key="15">
    <source>
        <dbReference type="ARBA" id="ARBA00023002"/>
    </source>
</evidence>
<keyword evidence="16" id="KW-0408">Iron</keyword>
<dbReference type="InterPro" id="IPR022407">
    <property type="entry name" value="OxRdtase_Mopterin_BS"/>
</dbReference>
<comment type="catalytic activity">
    <reaction evidence="18">
        <text>nitrite + NADP(+) + H2O = nitrate + NADPH + H(+)</text>
        <dbReference type="Rhea" id="RHEA:19061"/>
        <dbReference type="ChEBI" id="CHEBI:15377"/>
        <dbReference type="ChEBI" id="CHEBI:15378"/>
        <dbReference type="ChEBI" id="CHEBI:16301"/>
        <dbReference type="ChEBI" id="CHEBI:17632"/>
        <dbReference type="ChEBI" id="CHEBI:57783"/>
        <dbReference type="ChEBI" id="CHEBI:58349"/>
        <dbReference type="EC" id="1.7.1.3"/>
    </reaction>
</comment>
<keyword evidence="20" id="KW-0812">Transmembrane</keyword>
<evidence type="ECO:0000256" key="4">
    <source>
        <dbReference type="ARBA" id="ARBA00003838"/>
    </source>
</evidence>
<dbReference type="InterPro" id="IPR039261">
    <property type="entry name" value="FNR_nucleotide-bd"/>
</dbReference>
<dbReference type="CDD" id="cd06183">
    <property type="entry name" value="cyt_b5_reduct_like"/>
    <property type="match status" value="1"/>
</dbReference>
<evidence type="ECO:0000256" key="19">
    <source>
        <dbReference type="SAM" id="MobiDB-lite"/>
    </source>
</evidence>
<dbReference type="Proteomes" id="UP000245946">
    <property type="component" value="Unassembled WGS sequence"/>
</dbReference>
<protein>
    <recommendedName>
        <fullName evidence="8">Nitrate reductase [NADPH]</fullName>
        <ecNumber evidence="7">1.7.1.3</ecNumber>
    </recommendedName>
</protein>
<dbReference type="Pfam" id="PF00175">
    <property type="entry name" value="NAD_binding_1"/>
    <property type="match status" value="1"/>
</dbReference>
<evidence type="ECO:0000313" key="23">
    <source>
        <dbReference type="EMBL" id="PWO00153.1"/>
    </source>
</evidence>
<dbReference type="GO" id="GO:0042128">
    <property type="term" value="P:nitrate assimilation"/>
    <property type="evidence" value="ECO:0007669"/>
    <property type="project" value="UniProtKB-KW"/>
</dbReference>
<evidence type="ECO:0000256" key="18">
    <source>
        <dbReference type="ARBA" id="ARBA00049155"/>
    </source>
</evidence>
<feature type="domain" description="Cytochrome b5 heme-binding" evidence="21">
    <location>
        <begin position="611"/>
        <end position="686"/>
    </location>
</feature>
<dbReference type="STRING" id="58919.A0A316ZGU6"/>
<dbReference type="Gene3D" id="3.10.120.10">
    <property type="entry name" value="Cytochrome b5-like heme/steroid binding domain"/>
    <property type="match status" value="1"/>
</dbReference>
<name>A0A316ZGU6_9BASI</name>
<dbReference type="OrthoDB" id="432685at2759"/>
<keyword evidence="9" id="KW-0500">Molybdenum</keyword>
<evidence type="ECO:0000256" key="20">
    <source>
        <dbReference type="SAM" id="Phobius"/>
    </source>
</evidence>
<feature type="compositionally biased region" description="Gly residues" evidence="19">
    <location>
        <begin position="28"/>
        <end position="37"/>
    </location>
</feature>
<evidence type="ECO:0000256" key="17">
    <source>
        <dbReference type="ARBA" id="ARBA00023063"/>
    </source>
</evidence>
<dbReference type="GO" id="GO:0006790">
    <property type="term" value="P:sulfur compound metabolic process"/>
    <property type="evidence" value="ECO:0007669"/>
    <property type="project" value="TreeGrafter"/>
</dbReference>
<evidence type="ECO:0000256" key="10">
    <source>
        <dbReference type="ARBA" id="ARBA00022617"/>
    </source>
</evidence>
<dbReference type="GO" id="GO:0043546">
    <property type="term" value="F:molybdopterin cofactor binding"/>
    <property type="evidence" value="ECO:0007669"/>
    <property type="project" value="InterPro"/>
</dbReference>
<dbReference type="InterPro" id="IPR017938">
    <property type="entry name" value="Riboflavin_synthase-like_b-brl"/>
</dbReference>
<dbReference type="Pfam" id="PF00173">
    <property type="entry name" value="Cyt-b5"/>
    <property type="match status" value="1"/>
</dbReference>
<evidence type="ECO:0000256" key="8">
    <source>
        <dbReference type="ARBA" id="ARBA00015499"/>
    </source>
</evidence>